<reference evidence="1 2" key="1">
    <citation type="journal article" date="2022" name="Nat. Genet.">
        <title>Improved pea reference genome and pan-genome highlight genomic features and evolutionary characteristics.</title>
        <authorList>
            <person name="Yang T."/>
            <person name="Liu R."/>
            <person name="Luo Y."/>
            <person name="Hu S."/>
            <person name="Wang D."/>
            <person name="Wang C."/>
            <person name="Pandey M.K."/>
            <person name="Ge S."/>
            <person name="Xu Q."/>
            <person name="Li N."/>
            <person name="Li G."/>
            <person name="Huang Y."/>
            <person name="Saxena R.K."/>
            <person name="Ji Y."/>
            <person name="Li M."/>
            <person name="Yan X."/>
            <person name="He Y."/>
            <person name="Liu Y."/>
            <person name="Wang X."/>
            <person name="Xiang C."/>
            <person name="Varshney R.K."/>
            <person name="Ding H."/>
            <person name="Gao S."/>
            <person name="Zong X."/>
        </authorList>
    </citation>
    <scope>NUCLEOTIDE SEQUENCE [LARGE SCALE GENOMIC DNA]</scope>
    <source>
        <strain evidence="1 2">cv. Zhongwan 6</strain>
    </source>
</reference>
<keyword evidence="2" id="KW-1185">Reference proteome</keyword>
<protein>
    <submittedName>
        <fullName evidence="1">Uncharacterized protein</fullName>
    </submittedName>
</protein>
<dbReference type="AlphaFoldDB" id="A0A9D4WXL5"/>
<dbReference type="EMBL" id="JAMSHJ010000005">
    <property type="protein sequence ID" value="KAI5410983.1"/>
    <property type="molecule type" value="Genomic_DNA"/>
</dbReference>
<name>A0A9D4WXL5_PEA</name>
<proteinExistence type="predicted"/>
<sequence length="337" mass="38144">MMESVLAAQSQASPTLATSPARTVISEAASSAVPATTAHFAPTMPARFPWGMPASFVPEDFAPTLASLPVSRPVLSVRPPVVHTLPRVEDTIYHSEPSEGPNIYEKMEKMKDQFLELHKELKNLRGKDLFGKNAAELCLVPNVKVPVKFKVPDFEKYKGNTCRRRTKKPSRSTPRDGMSWQLRMIASAPSDFTEMVNMGMRLEESVREGRLSREDSFSAKRYGGFAKKKEGEAYVVSSHIIRRPSVKRKNVCPVVNQHQVDHITPAFREIHHQQQQHCQQQQAYQPRNYNNTSTSNYERKRVTFDPTPMTYAEVYPSLIDRKLITPRDPPTVPTNPQ</sequence>
<dbReference type="Gramene" id="Psat05G0622200-T1">
    <property type="protein sequence ID" value="KAI5410983.1"/>
    <property type="gene ID" value="KIW84_056222"/>
</dbReference>
<evidence type="ECO:0000313" key="2">
    <source>
        <dbReference type="Proteomes" id="UP001058974"/>
    </source>
</evidence>
<gene>
    <name evidence="1" type="ORF">KIW84_056222</name>
</gene>
<organism evidence="1 2">
    <name type="scientific">Pisum sativum</name>
    <name type="common">Garden pea</name>
    <name type="synonym">Lathyrus oleraceus</name>
    <dbReference type="NCBI Taxonomy" id="3888"/>
    <lineage>
        <taxon>Eukaryota</taxon>
        <taxon>Viridiplantae</taxon>
        <taxon>Streptophyta</taxon>
        <taxon>Embryophyta</taxon>
        <taxon>Tracheophyta</taxon>
        <taxon>Spermatophyta</taxon>
        <taxon>Magnoliopsida</taxon>
        <taxon>eudicotyledons</taxon>
        <taxon>Gunneridae</taxon>
        <taxon>Pentapetalae</taxon>
        <taxon>rosids</taxon>
        <taxon>fabids</taxon>
        <taxon>Fabales</taxon>
        <taxon>Fabaceae</taxon>
        <taxon>Papilionoideae</taxon>
        <taxon>50 kb inversion clade</taxon>
        <taxon>NPAAA clade</taxon>
        <taxon>Hologalegina</taxon>
        <taxon>IRL clade</taxon>
        <taxon>Fabeae</taxon>
        <taxon>Lathyrus</taxon>
    </lineage>
</organism>
<evidence type="ECO:0000313" key="1">
    <source>
        <dbReference type="EMBL" id="KAI5410983.1"/>
    </source>
</evidence>
<accession>A0A9D4WXL5</accession>
<comment type="caution">
    <text evidence="1">The sequence shown here is derived from an EMBL/GenBank/DDBJ whole genome shotgun (WGS) entry which is preliminary data.</text>
</comment>
<dbReference type="Proteomes" id="UP001058974">
    <property type="component" value="Chromosome 5"/>
</dbReference>